<evidence type="ECO:0000313" key="1">
    <source>
        <dbReference type="EMBL" id="TQV71872.1"/>
    </source>
</evidence>
<name>A0A545T3S7_9PROT</name>
<evidence type="ECO:0000313" key="2">
    <source>
        <dbReference type="Proteomes" id="UP000315252"/>
    </source>
</evidence>
<dbReference type="EMBL" id="VHSH01000013">
    <property type="protein sequence ID" value="TQV71872.1"/>
    <property type="molecule type" value="Genomic_DNA"/>
</dbReference>
<organism evidence="1 2">
    <name type="scientific">Denitrobaculum tricleocarpae</name>
    <dbReference type="NCBI Taxonomy" id="2591009"/>
    <lineage>
        <taxon>Bacteria</taxon>
        <taxon>Pseudomonadati</taxon>
        <taxon>Pseudomonadota</taxon>
        <taxon>Alphaproteobacteria</taxon>
        <taxon>Rhodospirillales</taxon>
        <taxon>Rhodospirillaceae</taxon>
        <taxon>Denitrobaculum</taxon>
    </lineage>
</organism>
<sequence length="463" mass="50558">MKQFDLIIVGGSIGCLVAAAQAARAGKQVKLFLPERGVGSGFGARPFRGRRLDIGTRVFDLNAHPNAAAPATGLDEYRGNEDFRLYMPHIRAFVEELLDGELQDLPSAELSYGGKLVPEFLASLDLSSLPRLLNEDQIARIREETAQILAQELNGTPVLGRSSELDFTGLDYQSLSLTNHGRAFHDAFIAPYSAKIYPENWQEVPADLRHKIWSPLFYPKTLNQACDGQLERGRETLVFSTVRNGDFGVFVDRLMTRIETTPGIELERTGRLLGLRPQGAGHSLTFEDREATAEAAGQLVLGLSVADIVGLNGHAAEIDMLSLGIAWAEVDEADINSLASYVTVHDPDNPAYRLSFGGSGAPEGKRIANVELSCRIPREDYESSVRYALEQSGVLREGAPIELLDGIAGVRIPAPTRQNRRSLEQAKQQLADEGVEADYIGTAKDMSRDILNQHILQGLTLAA</sequence>
<protein>
    <recommendedName>
        <fullName evidence="3">FAD-dependent oxidoreductase</fullName>
    </recommendedName>
</protein>
<dbReference type="InterPro" id="IPR036188">
    <property type="entry name" value="FAD/NAD-bd_sf"/>
</dbReference>
<dbReference type="RefSeq" id="WP_142899419.1">
    <property type="nucleotide sequence ID" value="NZ_ML660064.1"/>
</dbReference>
<accession>A0A545T3S7</accession>
<dbReference type="AlphaFoldDB" id="A0A545T3S7"/>
<dbReference type="OrthoDB" id="9800445at2"/>
<comment type="caution">
    <text evidence="1">The sequence shown here is derived from an EMBL/GenBank/DDBJ whole genome shotgun (WGS) entry which is preliminary data.</text>
</comment>
<gene>
    <name evidence="1" type="ORF">FKG95_26190</name>
</gene>
<dbReference type="SUPFAM" id="SSF51905">
    <property type="entry name" value="FAD/NAD(P)-binding domain"/>
    <property type="match status" value="1"/>
</dbReference>
<keyword evidence="2" id="KW-1185">Reference proteome</keyword>
<evidence type="ECO:0008006" key="3">
    <source>
        <dbReference type="Google" id="ProtNLM"/>
    </source>
</evidence>
<dbReference type="Proteomes" id="UP000315252">
    <property type="component" value="Unassembled WGS sequence"/>
</dbReference>
<proteinExistence type="predicted"/>
<reference evidence="1 2" key="1">
    <citation type="submission" date="2019-06" db="EMBL/GenBank/DDBJ databases">
        <title>Whole genome sequence for Rhodospirillaceae sp. R148.</title>
        <authorList>
            <person name="Wang G."/>
        </authorList>
    </citation>
    <scope>NUCLEOTIDE SEQUENCE [LARGE SCALE GENOMIC DNA]</scope>
    <source>
        <strain evidence="1 2">R148</strain>
    </source>
</reference>